<protein>
    <recommendedName>
        <fullName evidence="3">Abortive infection protein</fullName>
    </recommendedName>
</protein>
<organism evidence="1 2">
    <name type="scientific">Rhodococcus rhodochrous</name>
    <dbReference type="NCBI Taxonomy" id="1829"/>
    <lineage>
        <taxon>Bacteria</taxon>
        <taxon>Bacillati</taxon>
        <taxon>Actinomycetota</taxon>
        <taxon>Actinomycetes</taxon>
        <taxon>Mycobacteriales</taxon>
        <taxon>Nocardiaceae</taxon>
        <taxon>Rhodococcus</taxon>
    </lineage>
</organism>
<evidence type="ECO:0000313" key="1">
    <source>
        <dbReference type="EMBL" id="MCD2115071.1"/>
    </source>
</evidence>
<dbReference type="Gene3D" id="3.20.20.80">
    <property type="entry name" value="Glycosidases"/>
    <property type="match status" value="1"/>
</dbReference>
<dbReference type="RefSeq" id="WP_230792964.1">
    <property type="nucleotide sequence ID" value="NZ_JAJNCO010000046.1"/>
</dbReference>
<evidence type="ECO:0008006" key="3">
    <source>
        <dbReference type="Google" id="ProtNLM"/>
    </source>
</evidence>
<proteinExistence type="predicted"/>
<dbReference type="InterPro" id="IPR017853">
    <property type="entry name" value="GH"/>
</dbReference>
<dbReference type="SUPFAM" id="SSF51445">
    <property type="entry name" value="(Trans)glycosidases"/>
    <property type="match status" value="1"/>
</dbReference>
<name>A0AAW4XPV7_RHORH</name>
<dbReference type="Proteomes" id="UP001198630">
    <property type="component" value="Unassembled WGS sequence"/>
</dbReference>
<comment type="caution">
    <text evidence="1">The sequence shown here is derived from an EMBL/GenBank/DDBJ whole genome shotgun (WGS) entry which is preliminary data.</text>
</comment>
<dbReference type="AlphaFoldDB" id="A0AAW4XPV7"/>
<evidence type="ECO:0000313" key="2">
    <source>
        <dbReference type="Proteomes" id="UP001198630"/>
    </source>
</evidence>
<gene>
    <name evidence="1" type="ORF">LQ384_28790</name>
</gene>
<sequence>MADGVRGIGYDAGVIYEKGFDSNPSFSRDAAQRDFRAIRDDLGCTAVLVMATDPERLATAAGLAAEEGLEVWIQPRPFDRPVTELKTAVRAAAETAERLRTSGAEVGLVVGCELTLSTPGMLPGATFWSRGSLLTMTFPLLPVANWRLRRLLADLVGETRERFAGPVSYGAGDWERPDWSVFDVVGVDRYRDARNEWRFEDDIRAVAERAHAQGKPCYVFEFGSCTYRGAANNASTASGVLRGRTELSVPKKLVRDEQEQADYLTDLLDVFDRTGVHGTFIWGFSEPALITSDEPGRDLDLASYGIVAAHADGTWTPKRAYHAIAERYRGTP</sequence>
<reference evidence="1" key="1">
    <citation type="submission" date="2021-11" db="EMBL/GenBank/DDBJ databases">
        <title>Development of a sustainable strategy for remediation of hydrocarbon-contaminated territories based on the waste exchange concept.</title>
        <authorList>
            <person name="Elkin A."/>
        </authorList>
    </citation>
    <scope>NUCLEOTIDE SEQUENCE</scope>
    <source>
        <strain evidence="1">IEGM 757</strain>
    </source>
</reference>
<accession>A0AAW4XPV7</accession>
<dbReference type="EMBL" id="JAJNCO010000046">
    <property type="protein sequence ID" value="MCD2115071.1"/>
    <property type="molecule type" value="Genomic_DNA"/>
</dbReference>